<dbReference type="RefSeq" id="WP_259508128.1">
    <property type="nucleotide sequence ID" value="NZ_JANLCM010000002.1"/>
</dbReference>
<proteinExistence type="predicted"/>
<keyword evidence="2" id="KW-1185">Reference proteome</keyword>
<evidence type="ECO:0000313" key="2">
    <source>
        <dbReference type="Proteomes" id="UP001165584"/>
    </source>
</evidence>
<evidence type="ECO:0008006" key="3">
    <source>
        <dbReference type="Google" id="ProtNLM"/>
    </source>
</evidence>
<name>A0ABT2GRG9_9MICO</name>
<dbReference type="Proteomes" id="UP001165584">
    <property type="component" value="Unassembled WGS sequence"/>
</dbReference>
<sequence>MDKYDDKDWFRSSRWTPEIAEAFEAKLARARAWNRAQYVRIQAVHLVGQADEPSRAAGRALFQRVISDYGDERMQALSATEQLGMAFSDAGDLHAAEAYLRQTLHLIAESPTGRSGTTGMTEVLLAEILVVKDTAADAQGAQVLLDAVEPEIASMGMFRNVALRYLVARARVAHQLDDVRAAVYASEALAVAAETEPSIPRHPDLGRPVVSPDLLREMQRLAGIGEVQPPKVSWLRRVVKSARA</sequence>
<reference evidence="1" key="1">
    <citation type="submission" date="2022-08" db="EMBL/GenBank/DDBJ databases">
        <authorList>
            <person name="Deng Y."/>
            <person name="Han X.-F."/>
            <person name="Zhang Y.-Q."/>
        </authorList>
    </citation>
    <scope>NUCLEOTIDE SEQUENCE</scope>
    <source>
        <strain evidence="1">CPCC 205763</strain>
    </source>
</reference>
<accession>A0ABT2GRG9</accession>
<evidence type="ECO:0000313" key="1">
    <source>
        <dbReference type="EMBL" id="MCS5718825.1"/>
    </source>
</evidence>
<protein>
    <recommendedName>
        <fullName evidence="3">Tetratricopeptide repeat protein</fullName>
    </recommendedName>
</protein>
<gene>
    <name evidence="1" type="ORF">N1027_11835</name>
</gene>
<comment type="caution">
    <text evidence="1">The sequence shown here is derived from an EMBL/GenBank/DDBJ whole genome shotgun (WGS) entry which is preliminary data.</text>
</comment>
<organism evidence="1 2">
    <name type="scientific">Herbiconiux aconitum</name>
    <dbReference type="NCBI Taxonomy" id="2970913"/>
    <lineage>
        <taxon>Bacteria</taxon>
        <taxon>Bacillati</taxon>
        <taxon>Actinomycetota</taxon>
        <taxon>Actinomycetes</taxon>
        <taxon>Micrococcales</taxon>
        <taxon>Microbacteriaceae</taxon>
        <taxon>Herbiconiux</taxon>
    </lineage>
</organism>
<dbReference type="EMBL" id="JANLCM010000002">
    <property type="protein sequence ID" value="MCS5718825.1"/>
    <property type="molecule type" value="Genomic_DNA"/>
</dbReference>